<gene>
    <name evidence="2" type="ORF">B3C1_12624</name>
</gene>
<proteinExistence type="predicted"/>
<dbReference type="InterPro" id="IPR036513">
    <property type="entry name" value="STAS_dom_sf"/>
</dbReference>
<dbReference type="Proteomes" id="UP000006755">
    <property type="component" value="Unassembled WGS sequence"/>
</dbReference>
<evidence type="ECO:0000313" key="3">
    <source>
        <dbReference type="Proteomes" id="UP000006755"/>
    </source>
</evidence>
<evidence type="ECO:0000313" key="2">
    <source>
        <dbReference type="EMBL" id="EKE71479.1"/>
    </source>
</evidence>
<dbReference type="SUPFAM" id="SSF52091">
    <property type="entry name" value="SpoIIaa-like"/>
    <property type="match status" value="1"/>
</dbReference>
<organism evidence="2 3">
    <name type="scientific">Gallaecimonas xiamenensis 3-C-1</name>
    <dbReference type="NCBI Taxonomy" id="745411"/>
    <lineage>
        <taxon>Bacteria</taxon>
        <taxon>Pseudomonadati</taxon>
        <taxon>Pseudomonadota</taxon>
        <taxon>Gammaproteobacteria</taxon>
        <taxon>Enterobacterales</taxon>
        <taxon>Gallaecimonadaceae</taxon>
        <taxon>Gallaecimonas</taxon>
    </lineage>
</organism>
<reference evidence="2 3" key="1">
    <citation type="journal article" date="2012" name="J. Bacteriol.">
        <title>Genome Sequence of Gallaecimonas xiamenensis Type Strain 3-C-1.</title>
        <authorList>
            <person name="Lai Q."/>
            <person name="Wang L."/>
            <person name="Wang W."/>
            <person name="Shao Z."/>
        </authorList>
    </citation>
    <scope>NUCLEOTIDE SEQUENCE [LARGE SCALE GENOMIC DNA]</scope>
    <source>
        <strain evidence="2 3">3-C-1</strain>
    </source>
</reference>
<comment type="caution">
    <text evidence="2">The sequence shown here is derived from an EMBL/GenBank/DDBJ whole genome shotgun (WGS) entry which is preliminary data.</text>
</comment>
<dbReference type="Gene3D" id="3.30.750.24">
    <property type="entry name" value="STAS domain"/>
    <property type="match status" value="1"/>
</dbReference>
<dbReference type="OrthoDB" id="5900662at2"/>
<protein>
    <recommendedName>
        <fullName evidence="1">MlaB-like STAS domain-containing protein</fullName>
    </recommendedName>
</protein>
<keyword evidence="3" id="KW-1185">Reference proteome</keyword>
<dbReference type="Pfam" id="PF13466">
    <property type="entry name" value="STAS_2"/>
    <property type="match status" value="1"/>
</dbReference>
<dbReference type="STRING" id="745411.B3C1_12624"/>
<name>K2JLS0_9GAMM</name>
<dbReference type="eggNOG" id="COG3113">
    <property type="taxonomic scope" value="Bacteria"/>
</dbReference>
<dbReference type="RefSeq" id="WP_008485259.1">
    <property type="nucleotide sequence ID" value="NZ_AMRI01000017.1"/>
</dbReference>
<feature type="domain" description="MlaB-like STAS" evidence="1">
    <location>
        <begin position="12"/>
        <end position="83"/>
    </location>
</feature>
<sequence length="92" mass="10184">MSLDIRWQSPELQLAGTLDRNTVPGLWQRRASFVGLKTLAVNGLDKVDTAGLAVLLDLCERYPEVRVTGASERLKKLAELGDLEDILPIEHS</sequence>
<evidence type="ECO:0000259" key="1">
    <source>
        <dbReference type="Pfam" id="PF13466"/>
    </source>
</evidence>
<accession>K2JLS0</accession>
<dbReference type="EMBL" id="AMRI01000017">
    <property type="protein sequence ID" value="EKE71479.1"/>
    <property type="molecule type" value="Genomic_DNA"/>
</dbReference>
<dbReference type="InterPro" id="IPR058548">
    <property type="entry name" value="MlaB-like_STAS"/>
</dbReference>
<dbReference type="AlphaFoldDB" id="K2JLS0"/>